<evidence type="ECO:0000313" key="3">
    <source>
        <dbReference type="Proteomes" id="UP000765509"/>
    </source>
</evidence>
<proteinExistence type="predicted"/>
<name>A0A9Q3KWU1_9BASI</name>
<feature type="compositionally biased region" description="Polar residues" evidence="1">
    <location>
        <begin position="97"/>
        <end position="115"/>
    </location>
</feature>
<gene>
    <name evidence="2" type="ORF">O181_128698</name>
</gene>
<keyword evidence="3" id="KW-1185">Reference proteome</keyword>
<dbReference type="EMBL" id="AVOT02132502">
    <property type="protein sequence ID" value="MBW0588983.1"/>
    <property type="molecule type" value="Genomic_DNA"/>
</dbReference>
<dbReference type="AlphaFoldDB" id="A0A9Q3KWU1"/>
<accession>A0A9Q3KWU1</accession>
<organism evidence="2 3">
    <name type="scientific">Austropuccinia psidii MF-1</name>
    <dbReference type="NCBI Taxonomy" id="1389203"/>
    <lineage>
        <taxon>Eukaryota</taxon>
        <taxon>Fungi</taxon>
        <taxon>Dikarya</taxon>
        <taxon>Basidiomycota</taxon>
        <taxon>Pucciniomycotina</taxon>
        <taxon>Pucciniomycetes</taxon>
        <taxon>Pucciniales</taxon>
        <taxon>Sphaerophragmiaceae</taxon>
        <taxon>Austropuccinia</taxon>
    </lineage>
</organism>
<evidence type="ECO:0000256" key="1">
    <source>
        <dbReference type="SAM" id="MobiDB-lite"/>
    </source>
</evidence>
<sequence length="122" mass="14084">MDQAFQSHQLLKDIYQWRMDNKRLNLASHWAEIGASCHKICLKEIPLKDLMLIPEGFNYSRQLRILEERETRIRQNQATIQAIEEWLKQIGPTLIPSGSQKLDQPNSPVASNHSGTAYKGQE</sequence>
<dbReference type="Proteomes" id="UP000765509">
    <property type="component" value="Unassembled WGS sequence"/>
</dbReference>
<comment type="caution">
    <text evidence="2">The sequence shown here is derived from an EMBL/GenBank/DDBJ whole genome shotgun (WGS) entry which is preliminary data.</text>
</comment>
<evidence type="ECO:0000313" key="2">
    <source>
        <dbReference type="EMBL" id="MBW0588983.1"/>
    </source>
</evidence>
<protein>
    <submittedName>
        <fullName evidence="2">Uncharacterized protein</fullName>
    </submittedName>
</protein>
<feature type="region of interest" description="Disordered" evidence="1">
    <location>
        <begin position="97"/>
        <end position="122"/>
    </location>
</feature>
<reference evidence="2" key="1">
    <citation type="submission" date="2021-03" db="EMBL/GenBank/DDBJ databases">
        <title>Draft genome sequence of rust myrtle Austropuccinia psidii MF-1, a brazilian biotype.</title>
        <authorList>
            <person name="Quecine M.C."/>
            <person name="Pachon D.M.R."/>
            <person name="Bonatelli M.L."/>
            <person name="Correr F.H."/>
            <person name="Franceschini L.M."/>
            <person name="Leite T.F."/>
            <person name="Margarido G.R.A."/>
            <person name="Almeida C.A."/>
            <person name="Ferrarezi J.A."/>
            <person name="Labate C.A."/>
        </authorList>
    </citation>
    <scope>NUCLEOTIDE SEQUENCE</scope>
    <source>
        <strain evidence="2">MF-1</strain>
    </source>
</reference>